<evidence type="ECO:0000256" key="9">
    <source>
        <dbReference type="ARBA" id="ARBA00022694"/>
    </source>
</evidence>
<keyword evidence="8 14" id="KW-0949">S-adenosyl-L-methionine</keyword>
<keyword evidence="5 14" id="KW-0698">rRNA processing</keyword>
<evidence type="ECO:0000313" key="16">
    <source>
        <dbReference type="EMBL" id="MCG4961840.1"/>
    </source>
</evidence>
<dbReference type="Gene3D" id="3.20.20.70">
    <property type="entry name" value="Aldolase class I"/>
    <property type="match status" value="1"/>
</dbReference>
<feature type="binding site" evidence="14">
    <location>
        <position position="198"/>
    </location>
    <ligand>
        <name>S-adenosyl-L-methionine</name>
        <dbReference type="ChEBI" id="CHEBI:59789"/>
    </ligand>
</feature>
<dbReference type="PIRSF" id="PIRSF006004">
    <property type="entry name" value="CHP00048"/>
    <property type="match status" value="1"/>
</dbReference>
<dbReference type="InterPro" id="IPR058240">
    <property type="entry name" value="rSAM_sf"/>
</dbReference>
<dbReference type="Pfam" id="PF21016">
    <property type="entry name" value="RlmN_N"/>
    <property type="match status" value="1"/>
</dbReference>
<dbReference type="GO" id="GO:0030488">
    <property type="term" value="P:tRNA methylation"/>
    <property type="evidence" value="ECO:0007669"/>
    <property type="project" value="UniProtKB-UniRule"/>
</dbReference>
<feature type="binding site" evidence="14">
    <location>
        <position position="120"/>
    </location>
    <ligand>
        <name>[4Fe-4S] cluster</name>
        <dbReference type="ChEBI" id="CHEBI:49883"/>
        <note>4Fe-4S-S-AdoMet</note>
    </ligand>
</feature>
<dbReference type="Proteomes" id="UP001199750">
    <property type="component" value="Unassembled WGS sequence"/>
</dbReference>
<proteinExistence type="inferred from homology"/>
<evidence type="ECO:0000256" key="1">
    <source>
        <dbReference type="ARBA" id="ARBA00004496"/>
    </source>
</evidence>
<dbReference type="NCBIfam" id="TIGR00048">
    <property type="entry name" value="rRNA_mod_RlmN"/>
    <property type="match status" value="1"/>
</dbReference>
<evidence type="ECO:0000313" key="17">
    <source>
        <dbReference type="EMBL" id="RGU54620.1"/>
    </source>
</evidence>
<dbReference type="FunFam" id="3.20.20.70:FF:000014">
    <property type="entry name" value="Probable dual-specificity RNA methyltransferase RlmN"/>
    <property type="match status" value="1"/>
</dbReference>
<dbReference type="GO" id="GO:0000049">
    <property type="term" value="F:tRNA binding"/>
    <property type="evidence" value="ECO:0007669"/>
    <property type="project" value="UniProtKB-UniRule"/>
</dbReference>
<dbReference type="InterPro" id="IPR013785">
    <property type="entry name" value="Aldolase_TIM"/>
</dbReference>
<dbReference type="EC" id="2.1.1.192" evidence="14"/>
<evidence type="ECO:0000256" key="10">
    <source>
        <dbReference type="ARBA" id="ARBA00022723"/>
    </source>
</evidence>
<dbReference type="GO" id="GO:0019843">
    <property type="term" value="F:rRNA binding"/>
    <property type="evidence" value="ECO:0007669"/>
    <property type="project" value="UniProtKB-UniRule"/>
</dbReference>
<comment type="miscellaneous">
    <text evidence="14">Reaction proceeds by a ping-pong mechanism involving intermediate methylation of a conserved cysteine residue.</text>
</comment>
<sequence length="351" mass="39272">MADTSNKKNIREESLRDLSDFLTAQGEKAFRAKQIWQWIWQRGVTDFAEMSNLSKATRELLSRHYFFDSLFPQQVQTASDGTEKTAWRLTDGEIVESVLIPGNQKFTVCVSSQVGCQLGCKFCATGTLGFKRNLTAGEIFEQVVRAQQAAEAQGQPLSNIVFMGMGEPLLNYEQVLRAIERITAQDGLAMSPYRITVSTAGIPEKIRQLADDGVRFNLALSLHAAKETTRTFLMPVNKAYPLSEIAGSLKYFVEKTGTRPTFEYLLLKDINDSLEDAKALALYCRQFPIKINIIEYNNVEGSGFHHSPDKNRDAFIRFLEGCNMVVNVRRSKGKDIDAACGQLAGKQESNL</sequence>
<evidence type="ECO:0000256" key="4">
    <source>
        <dbReference type="ARBA" id="ARBA00022490"/>
    </source>
</evidence>
<dbReference type="PROSITE" id="PS51918">
    <property type="entry name" value="RADICAL_SAM"/>
    <property type="match status" value="1"/>
</dbReference>
<comment type="caution">
    <text evidence="17">The sequence shown here is derived from an EMBL/GenBank/DDBJ whole genome shotgun (WGS) entry which is preliminary data.</text>
</comment>
<feature type="binding site" evidence="14">
    <location>
        <position position="123"/>
    </location>
    <ligand>
        <name>[4Fe-4S] cluster</name>
        <dbReference type="ChEBI" id="CHEBI:49883"/>
        <note>4Fe-4S-S-AdoMet</note>
    </ligand>
</feature>
<evidence type="ECO:0000256" key="11">
    <source>
        <dbReference type="ARBA" id="ARBA00023004"/>
    </source>
</evidence>
<evidence type="ECO:0000256" key="5">
    <source>
        <dbReference type="ARBA" id="ARBA00022552"/>
    </source>
</evidence>
<reference evidence="16" key="2">
    <citation type="submission" date="2022-01" db="EMBL/GenBank/DDBJ databases">
        <title>Collection of gut derived symbiotic bacterial strains cultured from healthy donors.</title>
        <authorList>
            <person name="Lin H."/>
            <person name="Kohout C."/>
            <person name="Waligurski E."/>
            <person name="Pamer E.G."/>
        </authorList>
    </citation>
    <scope>NUCLEOTIDE SEQUENCE</scope>
    <source>
        <strain evidence="16">DFI.1.149</strain>
    </source>
</reference>
<evidence type="ECO:0000256" key="13">
    <source>
        <dbReference type="ARBA" id="ARBA00023157"/>
    </source>
</evidence>
<reference evidence="17 18" key="1">
    <citation type="submission" date="2018-08" db="EMBL/GenBank/DDBJ databases">
        <title>A genome reference for cultivated species of the human gut microbiota.</title>
        <authorList>
            <person name="Zou Y."/>
            <person name="Xue W."/>
            <person name="Luo G."/>
        </authorList>
    </citation>
    <scope>NUCLEOTIDE SEQUENCE [LARGE SCALE GENOMIC DNA]</scope>
    <source>
        <strain evidence="17 18">AF16-14</strain>
    </source>
</reference>
<organism evidence="17 18">
    <name type="scientific">Odoribacter splanchnicus</name>
    <dbReference type="NCBI Taxonomy" id="28118"/>
    <lineage>
        <taxon>Bacteria</taxon>
        <taxon>Pseudomonadati</taxon>
        <taxon>Bacteroidota</taxon>
        <taxon>Bacteroidia</taxon>
        <taxon>Bacteroidales</taxon>
        <taxon>Odoribacteraceae</taxon>
        <taxon>Odoribacter</taxon>
    </lineage>
</organism>
<dbReference type="InterPro" id="IPR004383">
    <property type="entry name" value="rRNA_lsu_MTrfase_RlmN/Cfr"/>
</dbReference>
<keyword evidence="4 14" id="KW-0963">Cytoplasm</keyword>
<evidence type="ECO:0000256" key="2">
    <source>
        <dbReference type="ARBA" id="ARBA00007544"/>
    </source>
</evidence>
<evidence type="ECO:0000256" key="12">
    <source>
        <dbReference type="ARBA" id="ARBA00023014"/>
    </source>
</evidence>
<dbReference type="SUPFAM" id="SSF102114">
    <property type="entry name" value="Radical SAM enzymes"/>
    <property type="match status" value="1"/>
</dbReference>
<dbReference type="CDD" id="cd01335">
    <property type="entry name" value="Radical_SAM"/>
    <property type="match status" value="1"/>
</dbReference>
<keyword evidence="11 14" id="KW-0408">Iron</keyword>
<dbReference type="EMBL" id="JAKNDN010000047">
    <property type="protein sequence ID" value="MCG4961840.1"/>
    <property type="molecule type" value="Genomic_DNA"/>
</dbReference>
<protein>
    <recommendedName>
        <fullName evidence="14">Probable dual-specificity RNA methyltransferase RlmN</fullName>
        <ecNumber evidence="14">2.1.1.192</ecNumber>
    </recommendedName>
    <alternativeName>
        <fullName evidence="14">23S rRNA (adenine(2503)-C(2))-methyltransferase</fullName>
    </alternativeName>
    <alternativeName>
        <fullName evidence="14">23S rRNA m2A2503 methyltransferase</fullName>
    </alternativeName>
    <alternativeName>
        <fullName evidence="14">Ribosomal RNA large subunit methyltransferase N</fullName>
    </alternativeName>
    <alternativeName>
        <fullName evidence="14">tRNA (adenine(37)-C(2))-methyltransferase</fullName>
    </alternativeName>
    <alternativeName>
        <fullName evidence="14">tRNA m2A37 methyltransferase</fullName>
    </alternativeName>
</protein>
<comment type="cofactor">
    <cofactor evidence="14">
        <name>[4Fe-4S] cluster</name>
        <dbReference type="ChEBI" id="CHEBI:49883"/>
    </cofactor>
    <text evidence="14">Binds 1 [4Fe-4S] cluster. The cluster is coordinated with 3 cysteines and an exchangeable S-adenosyl-L-methionine.</text>
</comment>
<dbReference type="Gene3D" id="1.10.150.530">
    <property type="match status" value="1"/>
</dbReference>
<feature type="domain" description="Radical SAM core" evidence="15">
    <location>
        <begin position="102"/>
        <end position="335"/>
    </location>
</feature>
<feature type="binding site" evidence="14">
    <location>
        <position position="116"/>
    </location>
    <ligand>
        <name>[4Fe-4S] cluster</name>
        <dbReference type="ChEBI" id="CHEBI:49883"/>
        <note>4Fe-4S-S-AdoMet</note>
    </ligand>
</feature>
<comment type="subcellular location">
    <subcellularLocation>
        <location evidence="1 14">Cytoplasm</location>
    </subcellularLocation>
</comment>
<feature type="binding site" evidence="14">
    <location>
        <position position="297"/>
    </location>
    <ligand>
        <name>S-adenosyl-L-methionine</name>
        <dbReference type="ChEBI" id="CHEBI:59789"/>
    </ligand>
</feature>
<dbReference type="AlphaFoldDB" id="A0A1Y3Y8Q1"/>
<keyword evidence="3 14" id="KW-0004">4Fe-4S</keyword>
<comment type="caution">
    <text evidence="14">Lacks conserved residue(s) required for the propagation of feature annotation.</text>
</comment>
<dbReference type="GO" id="GO:0070040">
    <property type="term" value="F:rRNA (adenine(2503)-C2-)-methyltransferase activity"/>
    <property type="evidence" value="ECO:0007669"/>
    <property type="project" value="UniProtKB-UniRule"/>
</dbReference>
<evidence type="ECO:0000256" key="8">
    <source>
        <dbReference type="ARBA" id="ARBA00022691"/>
    </source>
</evidence>
<dbReference type="GeneID" id="61275486"/>
<dbReference type="OMA" id="GTIKWAM"/>
<dbReference type="GO" id="GO:0046872">
    <property type="term" value="F:metal ion binding"/>
    <property type="evidence" value="ECO:0007669"/>
    <property type="project" value="UniProtKB-KW"/>
</dbReference>
<dbReference type="Proteomes" id="UP000284243">
    <property type="component" value="Unassembled WGS sequence"/>
</dbReference>
<accession>A0A1Y3Y8Q1</accession>
<evidence type="ECO:0000256" key="14">
    <source>
        <dbReference type="HAMAP-Rule" id="MF_01849"/>
    </source>
</evidence>
<dbReference type="SFLD" id="SFLDS00029">
    <property type="entry name" value="Radical_SAM"/>
    <property type="match status" value="1"/>
</dbReference>
<dbReference type="InterPro" id="IPR040072">
    <property type="entry name" value="Methyltransferase_A"/>
</dbReference>
<name>A0A1Y3Y8Q1_9BACT</name>
<dbReference type="InterPro" id="IPR048641">
    <property type="entry name" value="RlmN_N"/>
</dbReference>
<gene>
    <name evidence="14 17" type="primary">rlmN</name>
    <name evidence="17" type="ORF">DWW57_15595</name>
    <name evidence="16" type="ORF">L0P03_18640</name>
</gene>
<feature type="binding site" evidence="14">
    <location>
        <begin position="166"/>
        <end position="167"/>
    </location>
    <ligand>
        <name>S-adenosyl-L-methionine</name>
        <dbReference type="ChEBI" id="CHEBI:59789"/>
    </ligand>
</feature>
<dbReference type="InterPro" id="IPR007197">
    <property type="entry name" value="rSAM"/>
</dbReference>
<dbReference type="EMBL" id="QRYC01000028">
    <property type="protein sequence ID" value="RGU54620.1"/>
    <property type="molecule type" value="Genomic_DNA"/>
</dbReference>
<dbReference type="SFLD" id="SFLDF00275">
    <property type="entry name" value="adenosine_C2_methyltransferase"/>
    <property type="match status" value="1"/>
</dbReference>
<feature type="active site" description="Proton acceptor" evidence="14">
    <location>
        <position position="96"/>
    </location>
</feature>
<dbReference type="RefSeq" id="WP_013612439.1">
    <property type="nucleotide sequence ID" value="NZ_BAABYK010000001.1"/>
</dbReference>
<evidence type="ECO:0000259" key="15">
    <source>
        <dbReference type="PROSITE" id="PS51918"/>
    </source>
</evidence>
<feature type="active site" description="S-methylcysteine intermediate" evidence="14">
    <location>
        <position position="340"/>
    </location>
</feature>
<comment type="function">
    <text evidence="14">Specifically methylates position 2 of adenine 2503 in 23S rRNA and position 2 of adenine 37 in tRNAs.</text>
</comment>
<keyword evidence="10 14" id="KW-0479">Metal-binding</keyword>
<comment type="catalytic activity">
    <reaction evidence="14">
        <text>adenosine(37) in tRNA + 2 reduced [2Fe-2S]-[ferredoxin] + 2 S-adenosyl-L-methionine = 2-methyladenosine(37) in tRNA + 5'-deoxyadenosine + L-methionine + 2 oxidized [2Fe-2S]-[ferredoxin] + S-adenosyl-L-homocysteine</text>
        <dbReference type="Rhea" id="RHEA:43332"/>
        <dbReference type="Rhea" id="RHEA-COMP:10000"/>
        <dbReference type="Rhea" id="RHEA-COMP:10001"/>
        <dbReference type="Rhea" id="RHEA-COMP:10162"/>
        <dbReference type="Rhea" id="RHEA-COMP:10485"/>
        <dbReference type="ChEBI" id="CHEBI:17319"/>
        <dbReference type="ChEBI" id="CHEBI:33737"/>
        <dbReference type="ChEBI" id="CHEBI:33738"/>
        <dbReference type="ChEBI" id="CHEBI:57844"/>
        <dbReference type="ChEBI" id="CHEBI:57856"/>
        <dbReference type="ChEBI" id="CHEBI:59789"/>
        <dbReference type="ChEBI" id="CHEBI:74411"/>
        <dbReference type="ChEBI" id="CHEBI:74497"/>
        <dbReference type="EC" id="2.1.1.192"/>
    </reaction>
</comment>
<keyword evidence="7 14" id="KW-0808">Transferase</keyword>
<keyword evidence="13 14" id="KW-1015">Disulfide bond</keyword>
<dbReference type="Pfam" id="PF04055">
    <property type="entry name" value="Radical_SAM"/>
    <property type="match status" value="1"/>
</dbReference>
<dbReference type="GO" id="GO:0051539">
    <property type="term" value="F:4 iron, 4 sulfur cluster binding"/>
    <property type="evidence" value="ECO:0007669"/>
    <property type="project" value="UniProtKB-UniRule"/>
</dbReference>
<evidence type="ECO:0000256" key="6">
    <source>
        <dbReference type="ARBA" id="ARBA00022603"/>
    </source>
</evidence>
<feature type="binding site" evidence="14">
    <location>
        <begin position="221"/>
        <end position="223"/>
    </location>
    <ligand>
        <name>S-adenosyl-L-methionine</name>
        <dbReference type="ChEBI" id="CHEBI:59789"/>
    </ligand>
</feature>
<dbReference type="PANTHER" id="PTHR30544:SF5">
    <property type="entry name" value="RADICAL SAM CORE DOMAIN-CONTAINING PROTEIN"/>
    <property type="match status" value="1"/>
</dbReference>
<dbReference type="GO" id="GO:0070475">
    <property type="term" value="P:rRNA base methylation"/>
    <property type="evidence" value="ECO:0007669"/>
    <property type="project" value="UniProtKB-UniRule"/>
</dbReference>
<dbReference type="HAMAP" id="MF_01849">
    <property type="entry name" value="RNA_methyltr_RlmN"/>
    <property type="match status" value="1"/>
</dbReference>
<keyword evidence="12 14" id="KW-0411">Iron-sulfur</keyword>
<dbReference type="GO" id="GO:0005737">
    <property type="term" value="C:cytoplasm"/>
    <property type="evidence" value="ECO:0007669"/>
    <property type="project" value="UniProtKB-SubCell"/>
</dbReference>
<evidence type="ECO:0000256" key="3">
    <source>
        <dbReference type="ARBA" id="ARBA00022485"/>
    </source>
</evidence>
<dbReference type="PANTHER" id="PTHR30544">
    <property type="entry name" value="23S RRNA METHYLTRANSFERASE"/>
    <property type="match status" value="1"/>
</dbReference>
<keyword evidence="9 14" id="KW-0819">tRNA processing</keyword>
<keyword evidence="6 14" id="KW-0489">Methyltransferase</keyword>
<evidence type="ECO:0000256" key="7">
    <source>
        <dbReference type="ARBA" id="ARBA00022679"/>
    </source>
</evidence>
<evidence type="ECO:0000313" key="18">
    <source>
        <dbReference type="Proteomes" id="UP000284243"/>
    </source>
</evidence>
<comment type="similarity">
    <text evidence="2 14">Belongs to the radical SAM superfamily. RlmN family.</text>
</comment>
<dbReference type="SFLD" id="SFLDG01062">
    <property type="entry name" value="methyltransferase_(Class_A)"/>
    <property type="match status" value="1"/>
</dbReference>
<comment type="catalytic activity">
    <reaction evidence="14">
        <text>adenosine(2503) in 23S rRNA + 2 reduced [2Fe-2S]-[ferredoxin] + 2 S-adenosyl-L-methionine = 2-methyladenosine(2503) in 23S rRNA + 5'-deoxyadenosine + L-methionine + 2 oxidized [2Fe-2S]-[ferredoxin] + S-adenosyl-L-homocysteine</text>
        <dbReference type="Rhea" id="RHEA:42916"/>
        <dbReference type="Rhea" id="RHEA-COMP:10000"/>
        <dbReference type="Rhea" id="RHEA-COMP:10001"/>
        <dbReference type="Rhea" id="RHEA-COMP:10152"/>
        <dbReference type="Rhea" id="RHEA-COMP:10282"/>
        <dbReference type="ChEBI" id="CHEBI:17319"/>
        <dbReference type="ChEBI" id="CHEBI:33737"/>
        <dbReference type="ChEBI" id="CHEBI:33738"/>
        <dbReference type="ChEBI" id="CHEBI:57844"/>
        <dbReference type="ChEBI" id="CHEBI:57856"/>
        <dbReference type="ChEBI" id="CHEBI:59789"/>
        <dbReference type="ChEBI" id="CHEBI:74411"/>
        <dbReference type="ChEBI" id="CHEBI:74497"/>
        <dbReference type="EC" id="2.1.1.192"/>
    </reaction>
</comment>
<dbReference type="InterPro" id="IPR027492">
    <property type="entry name" value="RNA_MTrfase_RlmN"/>
</dbReference>
<dbReference type="GO" id="GO:0002935">
    <property type="term" value="F:tRNA (adenine(37)-C2)-methyltransferase activity"/>
    <property type="evidence" value="ECO:0007669"/>
    <property type="project" value="UniProtKB-UniRule"/>
</dbReference>